<keyword evidence="2" id="KW-1133">Transmembrane helix</keyword>
<feature type="signal peptide" evidence="3">
    <location>
        <begin position="1"/>
        <end position="22"/>
    </location>
</feature>
<name>A0A210R441_MIZYE</name>
<organism evidence="4 5">
    <name type="scientific">Mizuhopecten yessoensis</name>
    <name type="common">Japanese scallop</name>
    <name type="synonym">Patinopecten yessoensis</name>
    <dbReference type="NCBI Taxonomy" id="6573"/>
    <lineage>
        <taxon>Eukaryota</taxon>
        <taxon>Metazoa</taxon>
        <taxon>Spiralia</taxon>
        <taxon>Lophotrochozoa</taxon>
        <taxon>Mollusca</taxon>
        <taxon>Bivalvia</taxon>
        <taxon>Autobranchia</taxon>
        <taxon>Pteriomorphia</taxon>
        <taxon>Pectinida</taxon>
        <taxon>Pectinoidea</taxon>
        <taxon>Pectinidae</taxon>
        <taxon>Mizuhopecten</taxon>
    </lineage>
</organism>
<sequence length="253" mass="27768">MMTMGQNIILMIWISMIGLSTQYSSDQTLYIGNDCENYKIHHVNKEDTYTIVWNGGVIPNYCSIGFIGRDDGYMNEYKVCVEAETWKVPNCGAKVKLEKGVVSVLSEVYSCYQSPSSWCGDSDDYVDIMFESTPTHSSGQTAEIRLKVTATMTYNYTMTIGLAVGGCVGGLFFLILAIVLISRVRARRLSPVILTSGYSAPTQAQGLRNPVMYSNTSGSYPDSFKPPPSYESVMNTSPYAPPPISTNPPVNGS</sequence>
<dbReference type="EMBL" id="NEDP02000506">
    <property type="protein sequence ID" value="OWF55715.1"/>
    <property type="molecule type" value="Genomic_DNA"/>
</dbReference>
<feature type="region of interest" description="Disordered" evidence="1">
    <location>
        <begin position="218"/>
        <end position="253"/>
    </location>
</feature>
<comment type="caution">
    <text evidence="4">The sequence shown here is derived from an EMBL/GenBank/DDBJ whole genome shotgun (WGS) entry which is preliminary data.</text>
</comment>
<accession>A0A210R441</accession>
<reference evidence="4 5" key="1">
    <citation type="journal article" date="2017" name="Nat. Ecol. Evol.">
        <title>Scallop genome provides insights into evolution of bilaterian karyotype and development.</title>
        <authorList>
            <person name="Wang S."/>
            <person name="Zhang J."/>
            <person name="Jiao W."/>
            <person name="Li J."/>
            <person name="Xun X."/>
            <person name="Sun Y."/>
            <person name="Guo X."/>
            <person name="Huan P."/>
            <person name="Dong B."/>
            <person name="Zhang L."/>
            <person name="Hu X."/>
            <person name="Sun X."/>
            <person name="Wang J."/>
            <person name="Zhao C."/>
            <person name="Wang Y."/>
            <person name="Wang D."/>
            <person name="Huang X."/>
            <person name="Wang R."/>
            <person name="Lv J."/>
            <person name="Li Y."/>
            <person name="Zhang Z."/>
            <person name="Liu B."/>
            <person name="Lu W."/>
            <person name="Hui Y."/>
            <person name="Liang J."/>
            <person name="Zhou Z."/>
            <person name="Hou R."/>
            <person name="Li X."/>
            <person name="Liu Y."/>
            <person name="Li H."/>
            <person name="Ning X."/>
            <person name="Lin Y."/>
            <person name="Zhao L."/>
            <person name="Xing Q."/>
            <person name="Dou J."/>
            <person name="Li Y."/>
            <person name="Mao J."/>
            <person name="Guo H."/>
            <person name="Dou H."/>
            <person name="Li T."/>
            <person name="Mu C."/>
            <person name="Jiang W."/>
            <person name="Fu Q."/>
            <person name="Fu X."/>
            <person name="Miao Y."/>
            <person name="Liu J."/>
            <person name="Yu Q."/>
            <person name="Li R."/>
            <person name="Liao H."/>
            <person name="Li X."/>
            <person name="Kong Y."/>
            <person name="Jiang Z."/>
            <person name="Chourrout D."/>
            <person name="Li R."/>
            <person name="Bao Z."/>
        </authorList>
    </citation>
    <scope>NUCLEOTIDE SEQUENCE [LARGE SCALE GENOMIC DNA]</scope>
    <source>
        <strain evidence="4 5">PY_sf001</strain>
    </source>
</reference>
<dbReference type="AlphaFoldDB" id="A0A210R441"/>
<proteinExistence type="predicted"/>
<keyword evidence="2" id="KW-0812">Transmembrane</keyword>
<evidence type="ECO:0000313" key="5">
    <source>
        <dbReference type="Proteomes" id="UP000242188"/>
    </source>
</evidence>
<keyword evidence="2" id="KW-0472">Membrane</keyword>
<evidence type="ECO:0000313" key="4">
    <source>
        <dbReference type="EMBL" id="OWF55715.1"/>
    </source>
</evidence>
<dbReference type="OrthoDB" id="6108429at2759"/>
<evidence type="ECO:0000256" key="2">
    <source>
        <dbReference type="SAM" id="Phobius"/>
    </source>
</evidence>
<feature type="chain" id="PRO_5013165890" evidence="3">
    <location>
        <begin position="23"/>
        <end position="253"/>
    </location>
</feature>
<evidence type="ECO:0000256" key="1">
    <source>
        <dbReference type="SAM" id="MobiDB-lite"/>
    </source>
</evidence>
<keyword evidence="3" id="KW-0732">Signal</keyword>
<evidence type="ECO:0000256" key="3">
    <source>
        <dbReference type="SAM" id="SignalP"/>
    </source>
</evidence>
<dbReference type="Proteomes" id="UP000242188">
    <property type="component" value="Unassembled WGS sequence"/>
</dbReference>
<gene>
    <name evidence="4" type="ORF">KP79_PYT11164</name>
</gene>
<keyword evidence="5" id="KW-1185">Reference proteome</keyword>
<protein>
    <submittedName>
        <fullName evidence="4">Uncharacterized protein</fullName>
    </submittedName>
</protein>
<feature type="transmembrane region" description="Helical" evidence="2">
    <location>
        <begin position="156"/>
        <end position="181"/>
    </location>
</feature>